<feature type="compositionally biased region" description="Polar residues" evidence="1">
    <location>
        <begin position="16"/>
        <end position="32"/>
    </location>
</feature>
<evidence type="ECO:0000313" key="2">
    <source>
        <dbReference type="EMBL" id="ORZ40546.1"/>
    </source>
</evidence>
<keyword evidence="3" id="KW-1185">Reference proteome</keyword>
<dbReference type="AlphaFoldDB" id="A0A1Y2I101"/>
<evidence type="ECO:0000313" key="3">
    <source>
        <dbReference type="Proteomes" id="UP000193411"/>
    </source>
</evidence>
<accession>A0A1Y2I101</accession>
<dbReference type="EMBL" id="MCFL01000003">
    <property type="protein sequence ID" value="ORZ40546.1"/>
    <property type="molecule type" value="Genomic_DNA"/>
</dbReference>
<feature type="region of interest" description="Disordered" evidence="1">
    <location>
        <begin position="1"/>
        <end position="111"/>
    </location>
</feature>
<feature type="compositionally biased region" description="Low complexity" evidence="1">
    <location>
        <begin position="305"/>
        <end position="335"/>
    </location>
</feature>
<reference evidence="2 3" key="1">
    <citation type="submission" date="2016-07" db="EMBL/GenBank/DDBJ databases">
        <title>Pervasive Adenine N6-methylation of Active Genes in Fungi.</title>
        <authorList>
            <consortium name="DOE Joint Genome Institute"/>
            <person name="Mondo S.J."/>
            <person name="Dannebaum R.O."/>
            <person name="Kuo R.C."/>
            <person name="Labutti K."/>
            <person name="Haridas S."/>
            <person name="Kuo A."/>
            <person name="Salamov A."/>
            <person name="Ahrendt S.R."/>
            <person name="Lipzen A."/>
            <person name="Sullivan W."/>
            <person name="Andreopoulos W.B."/>
            <person name="Clum A."/>
            <person name="Lindquist E."/>
            <person name="Daum C."/>
            <person name="Ramamoorthy G.K."/>
            <person name="Gryganskyi A."/>
            <person name="Culley D."/>
            <person name="Magnuson J.K."/>
            <person name="James T.Y."/>
            <person name="O'Malley M.A."/>
            <person name="Stajich J.E."/>
            <person name="Spatafora J.W."/>
            <person name="Visel A."/>
            <person name="Grigoriev I.V."/>
        </authorList>
    </citation>
    <scope>NUCLEOTIDE SEQUENCE [LARGE SCALE GENOMIC DNA]</scope>
    <source>
        <strain evidence="2 3">PL171</strain>
    </source>
</reference>
<feature type="region of interest" description="Disordered" evidence="1">
    <location>
        <begin position="273"/>
        <end position="370"/>
    </location>
</feature>
<feature type="compositionally biased region" description="Basic residues" evidence="1">
    <location>
        <begin position="289"/>
        <end position="299"/>
    </location>
</feature>
<sequence>AIPPFGFHPDPAAAAESSSLDSNANADPTATSRPAPAPGPFGPLPRPPTSATPSRPRPNPFNQPCTPIIHGGINPARKRALGDDDDDDMDCDDDETDGPSPTPRKRRLTSRLALSRRVVVGHLLTATPGGSVPMDVDSPVARTPAKTPSFSFPSKYAWNLSPTSPSAMTPLRASASANIRQALAPLPCKPSPFFKSHMYKPSPDKMVVIEEVDVEDPSLAAAPQPEAPVHVGLQTPRRWMPAKGTPGSRPRFMRVAEERGEEVPGKRRLFANVAGSSTSASSSQAYEHHSHHHPHHHQHPPVPSSPLATSAPLTSAAASSSSASTTAALRAITSLPRPATHAGGSTPSKPQSGSRMGITSGTASPLAPVPEDHHLAISKPARTRLDFAAMASGARTARAQVTADARAANVARGREQQPNKVPQSPYLFRGTPQRVREGKSKWVFGK</sequence>
<proteinExistence type="predicted"/>
<dbReference type="Proteomes" id="UP000193411">
    <property type="component" value="Unassembled WGS sequence"/>
</dbReference>
<gene>
    <name evidence="2" type="ORF">BCR44DRAFT_1425277</name>
</gene>
<comment type="caution">
    <text evidence="2">The sequence shown here is derived from an EMBL/GenBank/DDBJ whole genome shotgun (WGS) entry which is preliminary data.</text>
</comment>
<feature type="compositionally biased region" description="Acidic residues" evidence="1">
    <location>
        <begin position="83"/>
        <end position="97"/>
    </location>
</feature>
<organism evidence="2 3">
    <name type="scientific">Catenaria anguillulae PL171</name>
    <dbReference type="NCBI Taxonomy" id="765915"/>
    <lineage>
        <taxon>Eukaryota</taxon>
        <taxon>Fungi</taxon>
        <taxon>Fungi incertae sedis</taxon>
        <taxon>Blastocladiomycota</taxon>
        <taxon>Blastocladiomycetes</taxon>
        <taxon>Blastocladiales</taxon>
        <taxon>Catenariaceae</taxon>
        <taxon>Catenaria</taxon>
    </lineage>
</organism>
<name>A0A1Y2I101_9FUNG</name>
<evidence type="ECO:0000256" key="1">
    <source>
        <dbReference type="SAM" id="MobiDB-lite"/>
    </source>
</evidence>
<protein>
    <submittedName>
        <fullName evidence="2">Uncharacterized protein</fullName>
    </submittedName>
</protein>
<feature type="non-terminal residue" evidence="2">
    <location>
        <position position="1"/>
    </location>
</feature>
<feature type="region of interest" description="Disordered" evidence="1">
    <location>
        <begin position="405"/>
        <end position="446"/>
    </location>
</feature>
<feature type="compositionally biased region" description="Low complexity" evidence="1">
    <location>
        <begin position="276"/>
        <end position="285"/>
    </location>
</feature>
<feature type="compositionally biased region" description="Polar residues" evidence="1">
    <location>
        <begin position="343"/>
        <end position="363"/>
    </location>
</feature>
<feature type="compositionally biased region" description="Pro residues" evidence="1">
    <location>
        <begin position="35"/>
        <end position="61"/>
    </location>
</feature>